<dbReference type="PANTHER" id="PTHR39961:SF1">
    <property type="entry name" value="DUF458 DOMAIN-CONTAINING PROTEIN"/>
    <property type="match status" value="1"/>
</dbReference>
<dbReference type="EMBL" id="LR798294">
    <property type="protein sequence ID" value="CAB5221646.1"/>
    <property type="molecule type" value="Genomic_DNA"/>
</dbReference>
<sequence length="160" mass="18032">FRCIMKKIDIVQVKAFIEAQSSKTKIYLGADSERMKRNGKWYADYTLAIVVHIDGCHGCKIFGEVQTELDYDYKASKPSMRLMNEVYKVAELYQKLVDAIGERDVEIHLDINPDLKHNSSIVIQQAVGYIKGVCNVVPMVKPNAFAASYAADRLKEVLAA</sequence>
<gene>
    <name evidence="1" type="ORF">UFOVP242_1</name>
</gene>
<reference evidence="1" key="1">
    <citation type="submission" date="2020-05" db="EMBL/GenBank/DDBJ databases">
        <authorList>
            <person name="Chiriac C."/>
            <person name="Salcher M."/>
            <person name="Ghai R."/>
            <person name="Kavagutti S V."/>
        </authorList>
    </citation>
    <scope>NUCLEOTIDE SEQUENCE</scope>
</reference>
<evidence type="ECO:0000313" key="1">
    <source>
        <dbReference type="EMBL" id="CAB5221646.1"/>
    </source>
</evidence>
<dbReference type="Pfam" id="PF04308">
    <property type="entry name" value="RNaseH_like"/>
    <property type="match status" value="1"/>
</dbReference>
<feature type="non-terminal residue" evidence="1">
    <location>
        <position position="1"/>
    </location>
</feature>
<dbReference type="InterPro" id="IPR007405">
    <property type="entry name" value="Phage_KVP40_Orf299"/>
</dbReference>
<accession>A0A6J7WUJ4</accession>
<protein>
    <submittedName>
        <fullName evidence="1">Bacteriophage KVP40, Orf299</fullName>
    </submittedName>
</protein>
<organism evidence="1">
    <name type="scientific">uncultured Caudovirales phage</name>
    <dbReference type="NCBI Taxonomy" id="2100421"/>
    <lineage>
        <taxon>Viruses</taxon>
        <taxon>Duplodnaviria</taxon>
        <taxon>Heunggongvirae</taxon>
        <taxon>Uroviricota</taxon>
        <taxon>Caudoviricetes</taxon>
        <taxon>Peduoviridae</taxon>
        <taxon>Maltschvirus</taxon>
        <taxon>Maltschvirus maltsch</taxon>
    </lineage>
</organism>
<name>A0A6J7WUJ4_9CAUD</name>
<dbReference type="PANTHER" id="PTHR39961">
    <property type="entry name" value="HYPOTHETICAL CYTOSOLIC PROTEIN"/>
    <property type="match status" value="1"/>
</dbReference>
<proteinExistence type="predicted"/>